<feature type="coiled-coil region" evidence="1">
    <location>
        <begin position="42"/>
        <end position="72"/>
    </location>
</feature>
<evidence type="ECO:0000313" key="2">
    <source>
        <dbReference type="EMBL" id="AEZ50391.1"/>
    </source>
</evidence>
<keyword evidence="1" id="KW-0175">Coiled coil</keyword>
<proteinExistence type="predicted"/>
<evidence type="ECO:0000313" key="3">
    <source>
        <dbReference type="Proteomes" id="UP000006287"/>
    </source>
</evidence>
<protein>
    <submittedName>
        <fullName evidence="2">Uncharacterized protein</fullName>
    </submittedName>
</protein>
<dbReference type="GeneID" id="13827907"/>
<gene>
    <name evidence="2" type="ORF">BPS13_0212</name>
</gene>
<name>J9PUJ1_9CAUD</name>
<dbReference type="RefSeq" id="YP_006907771.1">
    <property type="nucleotide sequence ID" value="NC_018857.1"/>
</dbReference>
<evidence type="ECO:0000256" key="1">
    <source>
        <dbReference type="SAM" id="Coils"/>
    </source>
</evidence>
<reference evidence="2 3" key="1">
    <citation type="journal article" date="2012" name="FEMS Microbiol. Lett.">
        <title>Characterization of an endolysin, LysBPS13, from a Bacillus cereus bacteriophage.</title>
        <authorList>
            <person name="Park J."/>
            <person name="Yun J."/>
            <person name="Lim J.A."/>
            <person name="Kang D.H."/>
            <person name="Ryu S."/>
        </authorList>
    </citation>
    <scope>NUCLEOTIDE SEQUENCE [LARGE SCALE GENOMIC DNA]</scope>
</reference>
<keyword evidence="3" id="KW-1185">Reference proteome</keyword>
<sequence length="102" mass="12033">MTVRKVTLEHGKYAIEFDEYTGKLEVFRHGSLWGKETGNKFLLCMMQRIEELQEKEEELNKKLNEAVSLLDDAHTVMGDSHCYDNDVYSEIDSFIYNHNKQR</sequence>
<organism evidence="2 3">
    <name type="scientific">Bacillus phage BPS13</name>
    <dbReference type="NCBI Taxonomy" id="1136731"/>
    <lineage>
        <taxon>Viruses</taxon>
        <taxon>Duplodnaviria</taxon>
        <taxon>Heunggongvirae</taxon>
        <taxon>Uroviricota</taxon>
        <taxon>Caudoviricetes</taxon>
        <taxon>Herelleviridae</taxon>
        <taxon>Bastillevirinae</taxon>
        <taxon>Wphvirus</taxon>
        <taxon>Wphvirus BPS13</taxon>
    </lineage>
</organism>
<dbReference type="Proteomes" id="UP000006287">
    <property type="component" value="Segment"/>
</dbReference>
<accession>J9PUJ1</accession>
<dbReference type="KEGG" id="vg:13827907"/>
<dbReference type="EMBL" id="JN654439">
    <property type="protein sequence ID" value="AEZ50391.1"/>
    <property type="molecule type" value="Genomic_DNA"/>
</dbReference>